<dbReference type="Proteomes" id="UP001208041">
    <property type="component" value="Unassembled WGS sequence"/>
</dbReference>
<keyword evidence="6 13" id="KW-0812">Transmembrane</keyword>
<evidence type="ECO:0000256" key="6">
    <source>
        <dbReference type="ARBA" id="ARBA00022692"/>
    </source>
</evidence>
<evidence type="ECO:0000256" key="8">
    <source>
        <dbReference type="ARBA" id="ARBA00022982"/>
    </source>
</evidence>
<accession>A0AAE3LUD4</accession>
<feature type="domain" description="Cytochrome b561 bacterial/Ni-hydrogenase" evidence="14">
    <location>
        <begin position="8"/>
        <end position="156"/>
    </location>
</feature>
<reference evidence="15" key="1">
    <citation type="submission" date="2022-10" db="EMBL/GenBank/DDBJ databases">
        <authorList>
            <person name="Yue Y."/>
        </authorList>
    </citation>
    <scope>NUCLEOTIDE SEQUENCE</scope>
    <source>
        <strain evidence="15">Z654</strain>
    </source>
</reference>
<comment type="caution">
    <text evidence="15">The sequence shown here is derived from an EMBL/GenBank/DDBJ whole genome shotgun (WGS) entry which is preliminary data.</text>
</comment>
<keyword evidence="4" id="KW-1003">Cell membrane</keyword>
<evidence type="ECO:0000259" key="14">
    <source>
        <dbReference type="Pfam" id="PF01292"/>
    </source>
</evidence>
<sequence length="160" mass="17861">MPKNFLPTQIVLHWLVAVFILLQFISSGPMKEAWSNVEKGLDFVPHPAVFGHVIGGLLVLLFALWRLYLRRTHGVPPLPEEEPPVLRWVANATHTALYVLLLLTPLSGAVAWFGSLETVAFAHEVLKSLLLLFVLLHIPGGLYQQFVLKTNILARMGIGR</sequence>
<comment type="similarity">
    <text evidence="12">Belongs to the cytochrome b561 family.</text>
</comment>
<dbReference type="PANTHER" id="PTHR30529">
    <property type="entry name" value="CYTOCHROME B561"/>
    <property type="match status" value="1"/>
</dbReference>
<feature type="transmembrane region" description="Helical" evidence="13">
    <location>
        <begin position="49"/>
        <end position="69"/>
    </location>
</feature>
<evidence type="ECO:0000256" key="5">
    <source>
        <dbReference type="ARBA" id="ARBA00022617"/>
    </source>
</evidence>
<dbReference type="RefSeq" id="WP_263952590.1">
    <property type="nucleotide sequence ID" value="NZ_JAOYFC010000001.1"/>
</dbReference>
<keyword evidence="7" id="KW-0479">Metal-binding</keyword>
<feature type="transmembrane region" description="Helical" evidence="13">
    <location>
        <begin position="96"/>
        <end position="116"/>
    </location>
</feature>
<evidence type="ECO:0000256" key="2">
    <source>
        <dbReference type="ARBA" id="ARBA00004651"/>
    </source>
</evidence>
<keyword evidence="8" id="KW-0249">Electron transport</keyword>
<dbReference type="Pfam" id="PF01292">
    <property type="entry name" value="Ni_hydr_CYTB"/>
    <property type="match status" value="1"/>
</dbReference>
<comment type="subcellular location">
    <subcellularLocation>
        <location evidence="2">Cell membrane</location>
        <topology evidence="2">Multi-pass membrane protein</topology>
    </subcellularLocation>
</comment>
<dbReference type="GO" id="GO:0046872">
    <property type="term" value="F:metal ion binding"/>
    <property type="evidence" value="ECO:0007669"/>
    <property type="project" value="UniProtKB-KW"/>
</dbReference>
<comment type="cofactor">
    <cofactor evidence="1">
        <name>heme b</name>
        <dbReference type="ChEBI" id="CHEBI:60344"/>
    </cofactor>
</comment>
<dbReference type="GO" id="GO:0009055">
    <property type="term" value="F:electron transfer activity"/>
    <property type="evidence" value="ECO:0007669"/>
    <property type="project" value="InterPro"/>
</dbReference>
<keyword evidence="9 13" id="KW-1133">Transmembrane helix</keyword>
<keyword evidence="11 13" id="KW-0472">Membrane</keyword>
<dbReference type="SUPFAM" id="SSF81342">
    <property type="entry name" value="Transmembrane di-heme cytochromes"/>
    <property type="match status" value="1"/>
</dbReference>
<keyword evidence="3" id="KW-0813">Transport</keyword>
<evidence type="ECO:0000256" key="12">
    <source>
        <dbReference type="ARBA" id="ARBA00037975"/>
    </source>
</evidence>
<keyword evidence="16" id="KW-1185">Reference proteome</keyword>
<dbReference type="GO" id="GO:0005886">
    <property type="term" value="C:plasma membrane"/>
    <property type="evidence" value="ECO:0007669"/>
    <property type="project" value="UniProtKB-SubCell"/>
</dbReference>
<keyword evidence="10" id="KW-0408">Iron</keyword>
<dbReference type="InterPro" id="IPR052168">
    <property type="entry name" value="Cytochrome_b561_oxidase"/>
</dbReference>
<dbReference type="AlphaFoldDB" id="A0AAE3LUD4"/>
<evidence type="ECO:0000256" key="7">
    <source>
        <dbReference type="ARBA" id="ARBA00022723"/>
    </source>
</evidence>
<keyword evidence="5" id="KW-0349">Heme</keyword>
<name>A0AAE3LUD4_9RHOB</name>
<feature type="transmembrane region" description="Helical" evidence="13">
    <location>
        <begin position="12"/>
        <end position="29"/>
    </location>
</feature>
<gene>
    <name evidence="15" type="ORF">OH136_04230</name>
</gene>
<organism evidence="15 16">
    <name type="scientific">Halocynthiibacter halioticoli</name>
    <dbReference type="NCBI Taxonomy" id="2986804"/>
    <lineage>
        <taxon>Bacteria</taxon>
        <taxon>Pseudomonadati</taxon>
        <taxon>Pseudomonadota</taxon>
        <taxon>Alphaproteobacteria</taxon>
        <taxon>Rhodobacterales</taxon>
        <taxon>Paracoccaceae</taxon>
        <taxon>Halocynthiibacter</taxon>
    </lineage>
</organism>
<dbReference type="PANTHER" id="PTHR30529:SF1">
    <property type="entry name" value="CYTOCHROME B561 HOMOLOG 2"/>
    <property type="match status" value="1"/>
</dbReference>
<dbReference type="GO" id="GO:0022904">
    <property type="term" value="P:respiratory electron transport chain"/>
    <property type="evidence" value="ECO:0007669"/>
    <property type="project" value="InterPro"/>
</dbReference>
<protein>
    <submittedName>
        <fullName evidence="15">Cytochrome b/b6 domain-containing protein</fullName>
    </submittedName>
</protein>
<dbReference type="EMBL" id="JAOYFC010000001">
    <property type="protein sequence ID" value="MCV6823755.1"/>
    <property type="molecule type" value="Genomic_DNA"/>
</dbReference>
<evidence type="ECO:0000256" key="13">
    <source>
        <dbReference type="SAM" id="Phobius"/>
    </source>
</evidence>
<proteinExistence type="inferred from homology"/>
<evidence type="ECO:0000256" key="11">
    <source>
        <dbReference type="ARBA" id="ARBA00023136"/>
    </source>
</evidence>
<evidence type="ECO:0000313" key="16">
    <source>
        <dbReference type="Proteomes" id="UP001208041"/>
    </source>
</evidence>
<evidence type="ECO:0000256" key="1">
    <source>
        <dbReference type="ARBA" id="ARBA00001970"/>
    </source>
</evidence>
<dbReference type="InterPro" id="IPR011577">
    <property type="entry name" value="Cyt_b561_bac/Ni-Hgenase"/>
</dbReference>
<evidence type="ECO:0000256" key="4">
    <source>
        <dbReference type="ARBA" id="ARBA00022475"/>
    </source>
</evidence>
<feature type="transmembrane region" description="Helical" evidence="13">
    <location>
        <begin position="128"/>
        <end position="148"/>
    </location>
</feature>
<dbReference type="InterPro" id="IPR016174">
    <property type="entry name" value="Di-haem_cyt_TM"/>
</dbReference>
<evidence type="ECO:0000256" key="10">
    <source>
        <dbReference type="ARBA" id="ARBA00023004"/>
    </source>
</evidence>
<evidence type="ECO:0000256" key="9">
    <source>
        <dbReference type="ARBA" id="ARBA00022989"/>
    </source>
</evidence>
<evidence type="ECO:0000256" key="3">
    <source>
        <dbReference type="ARBA" id="ARBA00022448"/>
    </source>
</evidence>
<evidence type="ECO:0000313" key="15">
    <source>
        <dbReference type="EMBL" id="MCV6823755.1"/>
    </source>
</evidence>
<dbReference type="GO" id="GO:0020037">
    <property type="term" value="F:heme binding"/>
    <property type="evidence" value="ECO:0007669"/>
    <property type="project" value="TreeGrafter"/>
</dbReference>